<feature type="transmembrane region" description="Helical" evidence="1">
    <location>
        <begin position="12"/>
        <end position="36"/>
    </location>
</feature>
<feature type="transmembrane region" description="Helical" evidence="1">
    <location>
        <begin position="56"/>
        <end position="78"/>
    </location>
</feature>
<dbReference type="RefSeq" id="WP_269039407.1">
    <property type="nucleotide sequence ID" value="NZ_CP114040.1"/>
</dbReference>
<feature type="transmembrane region" description="Helical" evidence="1">
    <location>
        <begin position="337"/>
        <end position="355"/>
    </location>
</feature>
<evidence type="ECO:0000256" key="1">
    <source>
        <dbReference type="SAM" id="Phobius"/>
    </source>
</evidence>
<organism evidence="2 3">
    <name type="scientific">Nannocystis punicea</name>
    <dbReference type="NCBI Taxonomy" id="2995304"/>
    <lineage>
        <taxon>Bacteria</taxon>
        <taxon>Pseudomonadati</taxon>
        <taxon>Myxococcota</taxon>
        <taxon>Polyangia</taxon>
        <taxon>Nannocystales</taxon>
        <taxon>Nannocystaceae</taxon>
        <taxon>Nannocystis</taxon>
    </lineage>
</organism>
<feature type="transmembrane region" description="Helical" evidence="1">
    <location>
        <begin position="301"/>
        <end position="325"/>
    </location>
</feature>
<protein>
    <submittedName>
        <fullName evidence="2">Uncharacterized protein</fullName>
    </submittedName>
</protein>
<evidence type="ECO:0000313" key="3">
    <source>
        <dbReference type="Proteomes" id="UP001164459"/>
    </source>
</evidence>
<keyword evidence="1" id="KW-0472">Membrane</keyword>
<feature type="transmembrane region" description="Helical" evidence="1">
    <location>
        <begin position="90"/>
        <end position="112"/>
    </location>
</feature>
<proteinExistence type="predicted"/>
<reference evidence="2" key="1">
    <citation type="submission" date="2022-11" db="EMBL/GenBank/DDBJ databases">
        <title>Minimal conservation of predation-associated metabolite biosynthetic gene clusters underscores biosynthetic potential of Myxococcota including descriptions for ten novel species: Archangium lansinium sp. nov., Myxococcus landrumus sp. nov., Nannocystis bai.</title>
        <authorList>
            <person name="Ahearne A."/>
            <person name="Stevens C."/>
            <person name="Dowd S."/>
        </authorList>
    </citation>
    <scope>NUCLEOTIDE SEQUENCE</scope>
    <source>
        <strain evidence="2">Fl3</strain>
    </source>
</reference>
<accession>A0ABY7HCM5</accession>
<dbReference type="EMBL" id="CP114040">
    <property type="protein sequence ID" value="WAS97043.1"/>
    <property type="molecule type" value="Genomic_DNA"/>
</dbReference>
<name>A0ABY7HCM5_9BACT</name>
<evidence type="ECO:0000313" key="2">
    <source>
        <dbReference type="EMBL" id="WAS97043.1"/>
    </source>
</evidence>
<feature type="transmembrane region" description="Helical" evidence="1">
    <location>
        <begin position="248"/>
        <end position="264"/>
    </location>
</feature>
<feature type="transmembrane region" description="Helical" evidence="1">
    <location>
        <begin position="124"/>
        <end position="140"/>
    </location>
</feature>
<keyword evidence="1" id="KW-1133">Transmembrane helix</keyword>
<keyword evidence="1" id="KW-0812">Transmembrane</keyword>
<feature type="transmembrane region" description="Helical" evidence="1">
    <location>
        <begin position="169"/>
        <end position="189"/>
    </location>
</feature>
<gene>
    <name evidence="2" type="ORF">O0S08_12915</name>
</gene>
<dbReference type="Proteomes" id="UP001164459">
    <property type="component" value="Chromosome"/>
</dbReference>
<feature type="transmembrane region" description="Helical" evidence="1">
    <location>
        <begin position="209"/>
        <end position="228"/>
    </location>
</feature>
<sequence>MPPGRATWMIGPAWDLAALAFGWLPFYLWLVLGLGLGAEAFGGAPLAKGALEEATALAVLAALAISYVHRHYTFVVVYGDREVFSQRARAYWLAPTLIVAIVALAKATSALAPATVAGIKLSPWQIALFVTGAWNIWHTLQQRYGMLRIYAGKLGGGTERPEQARRDRALIWLATASVAVALPLLRPQLLAGHVNARKVGRVLAPLAEAWWAWALLFAVTGAFAWVLLRWLRHELRAPATPGQRAPRLAMMGSTLLLFAVFLVHGPVVGYLCFGTAHAVEYMAFVHHYGTKKYARGERRGAAAAVLGDARVAVPALAGGLLLVFWLIHEQRRTDVYLVYYTATSWLHFLYDGWIWKVRRPELARTLELGARPSASA</sequence>
<keyword evidence="3" id="KW-1185">Reference proteome</keyword>